<comment type="caution">
    <text evidence="2">The sequence shown here is derived from an EMBL/GenBank/DDBJ whole genome shotgun (WGS) entry which is preliminary data.</text>
</comment>
<dbReference type="Pfam" id="PF13365">
    <property type="entry name" value="Trypsin_2"/>
    <property type="match status" value="1"/>
</dbReference>
<accession>A0ABW0PR96</accession>
<dbReference type="InterPro" id="IPR009003">
    <property type="entry name" value="Peptidase_S1_PA"/>
</dbReference>
<keyword evidence="3" id="KW-1185">Reference proteome</keyword>
<dbReference type="RefSeq" id="WP_266343081.1">
    <property type="nucleotide sequence ID" value="NZ_JAPKNH010000002.1"/>
</dbReference>
<sequence>MRTLLFCLALLLPVAAHAIDFSRTIDLSRTTDLATTMGLADVDRPSRTPLLQRVNIIDGTDDRDSLLAIGRSLGLSRGEISRIRSVSGYVGCLSPSPSVGSAALFLTNQQILTAAHVFFEPSGKRRWKCFFRPQSVDGPMIDLVVDDRTHFGSKKPKAGSNNDYAIVRLVEPLSGAKPFPVAPDVPVQNGDKLIVITAHPAEMEKEVDRDVPVAQGCEVRRAIDKSRSAAKTSFFRTDCDATGASSGGMNLSRVNGELVFRGITITTGPWRDPRYKGAPYSEKGGSVTTALGTDAAILAAGRAMAAGGS</sequence>
<name>A0ABW0PR96_9HYPH</name>
<evidence type="ECO:0000256" key="1">
    <source>
        <dbReference type="SAM" id="SignalP"/>
    </source>
</evidence>
<feature type="signal peptide" evidence="1">
    <location>
        <begin position="1"/>
        <end position="18"/>
    </location>
</feature>
<reference evidence="3" key="1">
    <citation type="journal article" date="2019" name="Int. J. Syst. Evol. Microbiol.">
        <title>The Global Catalogue of Microorganisms (GCM) 10K type strain sequencing project: providing services to taxonomists for standard genome sequencing and annotation.</title>
        <authorList>
            <consortium name="The Broad Institute Genomics Platform"/>
            <consortium name="The Broad Institute Genome Sequencing Center for Infectious Disease"/>
            <person name="Wu L."/>
            <person name="Ma J."/>
        </authorList>
    </citation>
    <scope>NUCLEOTIDE SEQUENCE [LARGE SCALE GENOMIC DNA]</scope>
    <source>
        <strain evidence="3">KACC 12633</strain>
    </source>
</reference>
<evidence type="ECO:0000313" key="2">
    <source>
        <dbReference type="EMBL" id="MFC5515075.1"/>
    </source>
</evidence>
<dbReference type="Gene3D" id="2.40.10.120">
    <property type="match status" value="1"/>
</dbReference>
<dbReference type="EMBL" id="JBHSML010000002">
    <property type="protein sequence ID" value="MFC5515075.1"/>
    <property type="molecule type" value="Genomic_DNA"/>
</dbReference>
<dbReference type="SUPFAM" id="SSF50494">
    <property type="entry name" value="Trypsin-like serine proteases"/>
    <property type="match status" value="1"/>
</dbReference>
<dbReference type="Proteomes" id="UP001596150">
    <property type="component" value="Unassembled WGS sequence"/>
</dbReference>
<organism evidence="2 3">
    <name type="scientific">Kaistia terrae</name>
    <dbReference type="NCBI Taxonomy" id="537017"/>
    <lineage>
        <taxon>Bacteria</taxon>
        <taxon>Pseudomonadati</taxon>
        <taxon>Pseudomonadota</taxon>
        <taxon>Alphaproteobacteria</taxon>
        <taxon>Hyphomicrobiales</taxon>
        <taxon>Kaistiaceae</taxon>
        <taxon>Kaistia</taxon>
    </lineage>
</organism>
<gene>
    <name evidence="2" type="ORF">ACFPP9_04780</name>
</gene>
<proteinExistence type="predicted"/>
<dbReference type="GO" id="GO:0016787">
    <property type="term" value="F:hydrolase activity"/>
    <property type="evidence" value="ECO:0007669"/>
    <property type="project" value="UniProtKB-KW"/>
</dbReference>
<evidence type="ECO:0000313" key="3">
    <source>
        <dbReference type="Proteomes" id="UP001596150"/>
    </source>
</evidence>
<keyword evidence="2" id="KW-0378">Hydrolase</keyword>
<feature type="chain" id="PRO_5046713968" evidence="1">
    <location>
        <begin position="19"/>
        <end position="309"/>
    </location>
</feature>
<dbReference type="EC" id="3.4.21.-" evidence="2"/>
<protein>
    <submittedName>
        <fullName evidence="2">Trypsin-like serine peptidase</fullName>
        <ecNumber evidence="2">3.4.21.-</ecNumber>
    </submittedName>
</protein>
<keyword evidence="1" id="KW-0732">Signal</keyword>